<dbReference type="Pfam" id="PF03537">
    <property type="entry name" value="Glyco_hydro_114"/>
    <property type="match status" value="1"/>
</dbReference>
<dbReference type="Proteomes" id="UP001164305">
    <property type="component" value="Chromosome"/>
</dbReference>
<sequence length="283" mass="30405">MRRVRRWRASLAVAVPLAVVSMTGCGTDAAPTARPEGTQTAGRASFGPVTAFDYQLGGPYTPPAGTELVVRDRTEPPVEGVFSVCYVNGFQTQPGEHDVWPEDALLSADGQPVVDPDWPDEVLLDTSTSGRRDAIVKVVSPWIQGCADAGFQAVEVDNLDSFTRSHGALTLEDNLALAASLADVAHGAGLAVGQKNAAEYTPRLRDEAGFDFAVGEECAAYDECSAYTDVYGEAVIDVEYSDDLPRSFDEMCEDPASPRSMILRDRDLVTPEDDGYVFEDCTP</sequence>
<evidence type="ECO:0000313" key="4">
    <source>
        <dbReference type="Proteomes" id="UP001164305"/>
    </source>
</evidence>
<dbReference type="PANTHER" id="PTHR35273:SF2">
    <property type="entry name" value="ALPHA-GALACTOSIDASE"/>
    <property type="match status" value="1"/>
</dbReference>
<dbReference type="InterPro" id="IPR004352">
    <property type="entry name" value="GH114_TIM-barrel"/>
</dbReference>
<dbReference type="Gene3D" id="3.20.20.70">
    <property type="entry name" value="Aldolase class I"/>
    <property type="match status" value="1"/>
</dbReference>
<proteinExistence type="predicted"/>
<organism evidence="3 4">
    <name type="scientific">Brachybacterium huguangmaarense</name>
    <dbReference type="NCBI Taxonomy" id="1652028"/>
    <lineage>
        <taxon>Bacteria</taxon>
        <taxon>Bacillati</taxon>
        <taxon>Actinomycetota</taxon>
        <taxon>Actinomycetes</taxon>
        <taxon>Micrococcales</taxon>
        <taxon>Dermabacteraceae</taxon>
        <taxon>Brachybacterium</taxon>
    </lineage>
</organism>
<name>A0ABY6FY55_9MICO</name>
<protein>
    <submittedName>
        <fullName evidence="3">Endo alpha-1,4 polygalactosaminidase</fullName>
    </submittedName>
</protein>
<feature type="signal peptide" evidence="1">
    <location>
        <begin position="1"/>
        <end position="26"/>
    </location>
</feature>
<keyword evidence="1" id="KW-0732">Signal</keyword>
<evidence type="ECO:0000313" key="3">
    <source>
        <dbReference type="EMBL" id="UYG15869.1"/>
    </source>
</evidence>
<dbReference type="SUPFAM" id="SSF51445">
    <property type="entry name" value="(Trans)glycosidases"/>
    <property type="match status" value="1"/>
</dbReference>
<feature type="domain" description="Glycoside-hydrolase family GH114 TIM-barrel" evidence="2">
    <location>
        <begin position="52"/>
        <end position="269"/>
    </location>
</feature>
<accession>A0ABY6FY55</accession>
<dbReference type="PANTHER" id="PTHR35273">
    <property type="entry name" value="ALPHA-1,4 POLYGALACTOSAMINIDASE, PUTATIVE (AFU_ORTHOLOGUE AFUA_3G07890)-RELATED"/>
    <property type="match status" value="1"/>
</dbReference>
<evidence type="ECO:0000256" key="1">
    <source>
        <dbReference type="SAM" id="SignalP"/>
    </source>
</evidence>
<dbReference type="InterPro" id="IPR013785">
    <property type="entry name" value="Aldolase_TIM"/>
</dbReference>
<keyword evidence="4" id="KW-1185">Reference proteome</keyword>
<dbReference type="RefSeq" id="WP_263593083.1">
    <property type="nucleotide sequence ID" value="NZ_CP107020.1"/>
</dbReference>
<reference evidence="3" key="1">
    <citation type="submission" date="2022-10" db="EMBL/GenBank/DDBJ databases">
        <title>Whole-Genome Sequencing of Brachybacterium huguangmaarense BRM-3, Isolated from Betula schmidtii.</title>
        <authorList>
            <person name="Haam D."/>
        </authorList>
    </citation>
    <scope>NUCLEOTIDE SEQUENCE</scope>
    <source>
        <strain evidence="3">BRM-3</strain>
    </source>
</reference>
<evidence type="ECO:0000259" key="2">
    <source>
        <dbReference type="Pfam" id="PF03537"/>
    </source>
</evidence>
<dbReference type="EMBL" id="CP107020">
    <property type="protein sequence ID" value="UYG15869.1"/>
    <property type="molecule type" value="Genomic_DNA"/>
</dbReference>
<gene>
    <name evidence="3" type="ORF">BRM3_09465</name>
</gene>
<feature type="chain" id="PRO_5046997978" evidence="1">
    <location>
        <begin position="27"/>
        <end position="283"/>
    </location>
</feature>
<dbReference type="InterPro" id="IPR017853">
    <property type="entry name" value="GH"/>
</dbReference>
<dbReference type="PROSITE" id="PS51257">
    <property type="entry name" value="PROKAR_LIPOPROTEIN"/>
    <property type="match status" value="1"/>
</dbReference>